<evidence type="ECO:0000256" key="9">
    <source>
        <dbReference type="ARBA" id="ARBA00022741"/>
    </source>
</evidence>
<dbReference type="Pfam" id="PF00391">
    <property type="entry name" value="PEP-utilizers"/>
    <property type="match status" value="1"/>
</dbReference>
<keyword evidence="8" id="KW-0479">Metal-binding</keyword>
<dbReference type="Gene3D" id="3.30.470.20">
    <property type="entry name" value="ATP-grasp fold, B domain"/>
    <property type="match status" value="1"/>
</dbReference>
<dbReference type="InterPro" id="IPR008279">
    <property type="entry name" value="PEP-util_enz_mobile_dom"/>
</dbReference>
<keyword evidence="11" id="KW-0067">ATP-binding</keyword>
<dbReference type="EC" id="2.7.9.2" evidence="5"/>
<dbReference type="GO" id="GO:0046872">
    <property type="term" value="F:metal ion binding"/>
    <property type="evidence" value="ECO:0007669"/>
    <property type="project" value="UniProtKB-KW"/>
</dbReference>
<evidence type="ECO:0000256" key="6">
    <source>
        <dbReference type="ARBA" id="ARBA00021623"/>
    </source>
</evidence>
<evidence type="ECO:0000256" key="1">
    <source>
        <dbReference type="ARBA" id="ARBA00001946"/>
    </source>
</evidence>
<comment type="pathway">
    <text evidence="3">Carbohydrate biosynthesis; gluconeogenesis.</text>
</comment>
<dbReference type="Proteomes" id="UP000293296">
    <property type="component" value="Chromosome"/>
</dbReference>
<dbReference type="SUPFAM" id="SSF52009">
    <property type="entry name" value="Phosphohistidine domain"/>
    <property type="match status" value="1"/>
</dbReference>
<dbReference type="InterPro" id="IPR036637">
    <property type="entry name" value="Phosphohistidine_dom_sf"/>
</dbReference>
<evidence type="ECO:0000256" key="12">
    <source>
        <dbReference type="ARBA" id="ARBA00022842"/>
    </source>
</evidence>
<keyword evidence="7" id="KW-0808">Transferase</keyword>
<proteinExistence type="inferred from homology"/>
<keyword evidence="17" id="KW-0670">Pyruvate</keyword>
<dbReference type="OrthoDB" id="9760711at2"/>
<dbReference type="SUPFAM" id="SSF56059">
    <property type="entry name" value="Glutathione synthetase ATP-binding domain-like"/>
    <property type="match status" value="1"/>
</dbReference>
<dbReference type="UniPathway" id="UPA00138"/>
<dbReference type="KEGG" id="dcb:C3Y92_03290"/>
<dbReference type="GO" id="GO:0006094">
    <property type="term" value="P:gluconeogenesis"/>
    <property type="evidence" value="ECO:0007669"/>
    <property type="project" value="UniProtKB-UniPathway"/>
</dbReference>
<dbReference type="GO" id="GO:0005524">
    <property type="term" value="F:ATP binding"/>
    <property type="evidence" value="ECO:0007669"/>
    <property type="project" value="UniProtKB-KW"/>
</dbReference>
<feature type="domain" description="Pyruvate phosphate dikinase AMP/ATP-binding" evidence="16">
    <location>
        <begin position="128"/>
        <end position="347"/>
    </location>
</feature>
<feature type="domain" description="PEP-utilising enzyme mobile" evidence="15">
    <location>
        <begin position="458"/>
        <end position="528"/>
    </location>
</feature>
<dbReference type="GO" id="GO:0008986">
    <property type="term" value="F:pyruvate, water dikinase activity"/>
    <property type="evidence" value="ECO:0007669"/>
    <property type="project" value="UniProtKB-EC"/>
</dbReference>
<dbReference type="Pfam" id="PF01326">
    <property type="entry name" value="PPDK_N"/>
    <property type="match status" value="2"/>
</dbReference>
<dbReference type="Gene3D" id="3.50.30.10">
    <property type="entry name" value="Phosphohistidine domain"/>
    <property type="match status" value="1"/>
</dbReference>
<evidence type="ECO:0000256" key="5">
    <source>
        <dbReference type="ARBA" id="ARBA00011996"/>
    </source>
</evidence>
<evidence type="ECO:0000256" key="14">
    <source>
        <dbReference type="ARBA" id="ARBA00047700"/>
    </source>
</evidence>
<name>A0A4P6HMJ4_9BACT</name>
<dbReference type="InterPro" id="IPR006319">
    <property type="entry name" value="PEP_synth"/>
</dbReference>
<sequence length="823" mass="88131">MFSKELFRRWTYQVFAPGVLLREKYNAFRELLRYDDACLELIAALEDVHYGGAAVDWTRVVHLTRRLRTSVGELVERLARLAPARHLDLPEYARKVDFYVQMALDLPSGDMSPPFVLPLAELAGDVARAGGKAANLARAVAEARVPAPEGFVATTGAFRYLLEACELRPAIDRILRRVDLARPAEVAEAAAAARELIIRARVPEEVAVPLAEAARRLGRGPGGQPMLLALRSSAVAEDGRASFAGQYESLLGVEPEDAVAAYLKVLASKYTAKAITYRVLTGYADEETPMAVLMLPMVPAAASGVLYTRDSADPEAPMAVYAVPGLGGALVEGTASPERLALSHDPPHFLLDRQTLDAEVLSEEAAGRLAALALRLEKTFGAPQDVEWAIDQDGAPFILQTRPMAVEAQADSLPEASPRTRPAGAPTPLLCSGMRASGGCAAGMVRLASAVLDIDDIAPGTVLITHTLPTVLARAVDRLAAVVAVSGSRAGHFASVAREFGLPVITGMAEAFEALPEGLEVTVDADAGCVYPGRVPALLDRPAAPRAADGSPVAERLARLIPLVAGLTLTDPSSPDFAPAKVRSLHDIVRFAHEKAVTEMFSLVGDSGRGLASARRLRSHLPLTMYVLDLGGGVFESAAGDKEIRPDQIKCAPMWALWSGLAADDAPWPAGPPITDDEAFDRTSAGIFFNDSKHLASYAVISDAYAHVMLRFGYHFTVVDALCGPDDSQNYVNFRFKGGGAGFDQRSLRLSCVRRALTHFGFTVRAAGDLLDASLARLPEHVVQKRLAMLGCLLAATRMLDMRLATEADADAWVADFLERTDR</sequence>
<comment type="catalytic activity">
    <reaction evidence="14">
        <text>pyruvate + ATP + H2O = phosphoenolpyruvate + AMP + phosphate + 2 H(+)</text>
        <dbReference type="Rhea" id="RHEA:11364"/>
        <dbReference type="ChEBI" id="CHEBI:15361"/>
        <dbReference type="ChEBI" id="CHEBI:15377"/>
        <dbReference type="ChEBI" id="CHEBI:15378"/>
        <dbReference type="ChEBI" id="CHEBI:30616"/>
        <dbReference type="ChEBI" id="CHEBI:43474"/>
        <dbReference type="ChEBI" id="CHEBI:58702"/>
        <dbReference type="ChEBI" id="CHEBI:456215"/>
        <dbReference type="EC" id="2.7.9.2"/>
    </reaction>
</comment>
<evidence type="ECO:0000256" key="11">
    <source>
        <dbReference type="ARBA" id="ARBA00022840"/>
    </source>
</evidence>
<evidence type="ECO:0000313" key="17">
    <source>
        <dbReference type="EMBL" id="QAZ66318.1"/>
    </source>
</evidence>
<protein>
    <recommendedName>
        <fullName evidence="6">Phosphoenolpyruvate synthase</fullName>
        <ecNumber evidence="5">2.7.9.2</ecNumber>
    </recommendedName>
    <alternativeName>
        <fullName evidence="13">Pyruvate, water dikinase</fullName>
    </alternativeName>
</protein>
<evidence type="ECO:0000256" key="10">
    <source>
        <dbReference type="ARBA" id="ARBA00022777"/>
    </source>
</evidence>
<accession>A0A4P6HMJ4</accession>
<dbReference type="RefSeq" id="WP_129349480.1">
    <property type="nucleotide sequence ID" value="NZ_CP026538.1"/>
</dbReference>
<comment type="function">
    <text evidence="2">Catalyzes the phosphorylation of pyruvate to phosphoenolpyruvate.</text>
</comment>
<dbReference type="PANTHER" id="PTHR43030:SF1">
    <property type="entry name" value="PHOSPHOENOLPYRUVATE SYNTHASE"/>
    <property type="match status" value="1"/>
</dbReference>
<dbReference type="Gene3D" id="3.30.1490.20">
    <property type="entry name" value="ATP-grasp fold, A domain"/>
    <property type="match status" value="1"/>
</dbReference>
<organism evidence="17 18">
    <name type="scientific">Solidesulfovibrio carbinolicus</name>
    <dbReference type="NCBI Taxonomy" id="296842"/>
    <lineage>
        <taxon>Bacteria</taxon>
        <taxon>Pseudomonadati</taxon>
        <taxon>Thermodesulfobacteriota</taxon>
        <taxon>Desulfovibrionia</taxon>
        <taxon>Desulfovibrionales</taxon>
        <taxon>Desulfovibrionaceae</taxon>
        <taxon>Solidesulfovibrio</taxon>
    </lineage>
</organism>
<dbReference type="PANTHER" id="PTHR43030">
    <property type="entry name" value="PHOSPHOENOLPYRUVATE SYNTHASE"/>
    <property type="match status" value="1"/>
</dbReference>
<evidence type="ECO:0000256" key="7">
    <source>
        <dbReference type="ARBA" id="ARBA00022679"/>
    </source>
</evidence>
<dbReference type="InterPro" id="IPR002192">
    <property type="entry name" value="PPDK_AMP/ATP-bd"/>
</dbReference>
<evidence type="ECO:0000256" key="2">
    <source>
        <dbReference type="ARBA" id="ARBA00002988"/>
    </source>
</evidence>
<evidence type="ECO:0000259" key="16">
    <source>
        <dbReference type="Pfam" id="PF01326"/>
    </source>
</evidence>
<dbReference type="AlphaFoldDB" id="A0A4P6HMJ4"/>
<comment type="similarity">
    <text evidence="4">Belongs to the PEP-utilizing enzyme family.</text>
</comment>
<evidence type="ECO:0000256" key="3">
    <source>
        <dbReference type="ARBA" id="ARBA00004742"/>
    </source>
</evidence>
<evidence type="ECO:0000256" key="8">
    <source>
        <dbReference type="ARBA" id="ARBA00022723"/>
    </source>
</evidence>
<gene>
    <name evidence="17" type="ORF">C3Y92_03290</name>
</gene>
<evidence type="ECO:0000259" key="15">
    <source>
        <dbReference type="Pfam" id="PF00391"/>
    </source>
</evidence>
<keyword evidence="9" id="KW-0547">Nucleotide-binding</keyword>
<keyword evidence="10 17" id="KW-0418">Kinase</keyword>
<comment type="cofactor">
    <cofactor evidence="1">
        <name>Mg(2+)</name>
        <dbReference type="ChEBI" id="CHEBI:18420"/>
    </cofactor>
</comment>
<evidence type="ECO:0000256" key="4">
    <source>
        <dbReference type="ARBA" id="ARBA00007837"/>
    </source>
</evidence>
<reference evidence="17 18" key="1">
    <citation type="submission" date="2018-02" db="EMBL/GenBank/DDBJ databases">
        <title>Genome sequence of Desulfovibrio carbinolicus DSM 3852.</title>
        <authorList>
            <person name="Wilbanks E."/>
            <person name="Skennerton C.T."/>
            <person name="Orphan V.J."/>
        </authorList>
    </citation>
    <scope>NUCLEOTIDE SEQUENCE [LARGE SCALE GENOMIC DNA]</scope>
    <source>
        <strain evidence="17 18">DSM 3852</strain>
    </source>
</reference>
<evidence type="ECO:0000313" key="18">
    <source>
        <dbReference type="Proteomes" id="UP000293296"/>
    </source>
</evidence>
<dbReference type="EMBL" id="CP026538">
    <property type="protein sequence ID" value="QAZ66318.1"/>
    <property type="molecule type" value="Genomic_DNA"/>
</dbReference>
<keyword evidence="12" id="KW-0460">Magnesium</keyword>
<feature type="domain" description="Pyruvate phosphate dikinase AMP/ATP-binding" evidence="16">
    <location>
        <begin position="357"/>
        <end position="412"/>
    </location>
</feature>
<keyword evidence="18" id="KW-1185">Reference proteome</keyword>
<evidence type="ECO:0000256" key="13">
    <source>
        <dbReference type="ARBA" id="ARBA00033470"/>
    </source>
</evidence>
<dbReference type="InterPro" id="IPR013815">
    <property type="entry name" value="ATP_grasp_subdomain_1"/>
</dbReference>